<dbReference type="Gene3D" id="3.40.50.1820">
    <property type="entry name" value="alpha/beta hydrolase"/>
    <property type="match status" value="1"/>
</dbReference>
<evidence type="ECO:0000313" key="8">
    <source>
        <dbReference type="Proteomes" id="UP001611263"/>
    </source>
</evidence>
<proteinExistence type="inferred from homology"/>
<evidence type="ECO:0000256" key="1">
    <source>
        <dbReference type="ARBA" id="ARBA00007534"/>
    </source>
</evidence>
<dbReference type="PANTHER" id="PTHR33630:SF9">
    <property type="entry name" value="CUTINASE 4"/>
    <property type="match status" value="1"/>
</dbReference>
<dbReference type="Pfam" id="PF01083">
    <property type="entry name" value="Cutinase"/>
    <property type="match status" value="1"/>
</dbReference>
<dbReference type="SMART" id="SM01110">
    <property type="entry name" value="Cutinase"/>
    <property type="match status" value="1"/>
</dbReference>
<organism evidence="7 8">
    <name type="scientific">Nocardia carnea</name>
    <dbReference type="NCBI Taxonomy" id="37328"/>
    <lineage>
        <taxon>Bacteria</taxon>
        <taxon>Bacillati</taxon>
        <taxon>Actinomycetota</taxon>
        <taxon>Actinomycetes</taxon>
        <taxon>Mycobacteriales</taxon>
        <taxon>Nocardiaceae</taxon>
        <taxon>Nocardia</taxon>
    </lineage>
</organism>
<keyword evidence="2" id="KW-0719">Serine esterase</keyword>
<evidence type="ECO:0000313" key="7">
    <source>
        <dbReference type="EMBL" id="MFI1459821.1"/>
    </source>
</evidence>
<protein>
    <submittedName>
        <fullName evidence="7">Cutinase family protein</fullName>
    </submittedName>
</protein>
<dbReference type="EMBL" id="JBIRUQ010000001">
    <property type="protein sequence ID" value="MFI1459821.1"/>
    <property type="molecule type" value="Genomic_DNA"/>
</dbReference>
<feature type="compositionally biased region" description="Polar residues" evidence="5">
    <location>
        <begin position="549"/>
        <end position="560"/>
    </location>
</feature>
<sequence length="560" mass="55927">MAVSRSFSGMLIALTVAVATVTAGTLTAPAYAQPPDLSGPSGSSAELPVSTCPAMYALGIQGTGESSPDAAPTTDTGMLSTVFRPLMAAAPEEEMVQRAYVPYESSFGGIDGGSVTPYSESVSGGLIRLRTMAVSVAQRCPDTRFAIVGYSQGAHVASVFAQEIGQGQGPLPDDKIAAVALIGDPTRTPGAALFPGAPGKANPDPAPGTEGTEIAGVAALPQAPAAGGGIAPNRDAAEDFGTLTGRVASFCAAGDLACDAPEGAPILKAVASIVGQAKLSGGDPIASLTSVAQALAFTSIKTATKVVNEDVSGTSLANLNISPKKSISERLADAADPRTPLDIPGAMRALLKVGMIGLNAVVTVVRTVLNPAAIAELATAGLANPPAALLLLGTKLLGAIPQLIPPTTGIRLVSQAFNAVVDNIQDNHALLDTTTWVRYWDTIQRHQAYGNASISATGEAPTKFIADWFAAAARDLAKAYGSGSEPVADDPAPLGSAPGAASPPSAGFSGTGPGASPAPAPSGTGQFPFGTGAGGASPDRPSADRSDTPPITENDSFSVN</sequence>
<feature type="chain" id="PRO_5046402268" evidence="6">
    <location>
        <begin position="33"/>
        <end position="560"/>
    </location>
</feature>
<evidence type="ECO:0000256" key="6">
    <source>
        <dbReference type="SAM" id="SignalP"/>
    </source>
</evidence>
<keyword evidence="8" id="KW-1185">Reference proteome</keyword>
<dbReference type="InterPro" id="IPR029058">
    <property type="entry name" value="AB_hydrolase_fold"/>
</dbReference>
<evidence type="ECO:0000256" key="4">
    <source>
        <dbReference type="ARBA" id="ARBA00023157"/>
    </source>
</evidence>
<keyword evidence="6" id="KW-0732">Signal</keyword>
<comment type="similarity">
    <text evidence="1">Belongs to the cutinase family.</text>
</comment>
<feature type="signal peptide" evidence="6">
    <location>
        <begin position="1"/>
        <end position="32"/>
    </location>
</feature>
<dbReference type="PANTHER" id="PTHR33630">
    <property type="entry name" value="CUTINASE RV1984C-RELATED-RELATED"/>
    <property type="match status" value="1"/>
</dbReference>
<dbReference type="SUPFAM" id="SSF53474">
    <property type="entry name" value="alpha/beta-Hydrolases"/>
    <property type="match status" value="1"/>
</dbReference>
<evidence type="ECO:0000256" key="5">
    <source>
        <dbReference type="SAM" id="MobiDB-lite"/>
    </source>
</evidence>
<comment type="caution">
    <text evidence="7">The sequence shown here is derived from an EMBL/GenBank/DDBJ whole genome shotgun (WGS) entry which is preliminary data.</text>
</comment>
<keyword evidence="4" id="KW-1015">Disulfide bond</keyword>
<feature type="region of interest" description="Disordered" evidence="5">
    <location>
        <begin position="481"/>
        <end position="560"/>
    </location>
</feature>
<gene>
    <name evidence="7" type="ORF">ACH4WX_03770</name>
</gene>
<evidence type="ECO:0000256" key="3">
    <source>
        <dbReference type="ARBA" id="ARBA00022801"/>
    </source>
</evidence>
<dbReference type="RefSeq" id="WP_231507932.1">
    <property type="nucleotide sequence ID" value="NZ_JBIRUQ010000001.1"/>
</dbReference>
<dbReference type="Proteomes" id="UP001611263">
    <property type="component" value="Unassembled WGS sequence"/>
</dbReference>
<accession>A0ABW7TFL1</accession>
<name>A0ABW7TFL1_9NOCA</name>
<feature type="compositionally biased region" description="Low complexity" evidence="5">
    <location>
        <begin position="491"/>
        <end position="525"/>
    </location>
</feature>
<evidence type="ECO:0000256" key="2">
    <source>
        <dbReference type="ARBA" id="ARBA00022487"/>
    </source>
</evidence>
<reference evidence="7 8" key="1">
    <citation type="submission" date="2024-10" db="EMBL/GenBank/DDBJ databases">
        <title>The Natural Products Discovery Center: Release of the First 8490 Sequenced Strains for Exploring Actinobacteria Biosynthetic Diversity.</title>
        <authorList>
            <person name="Kalkreuter E."/>
            <person name="Kautsar S.A."/>
            <person name="Yang D."/>
            <person name="Bader C.D."/>
            <person name="Teijaro C.N."/>
            <person name="Fluegel L."/>
            <person name="Davis C.M."/>
            <person name="Simpson J.R."/>
            <person name="Lauterbach L."/>
            <person name="Steele A.D."/>
            <person name="Gui C."/>
            <person name="Meng S."/>
            <person name="Li G."/>
            <person name="Viehrig K."/>
            <person name="Ye F."/>
            <person name="Su P."/>
            <person name="Kiefer A.F."/>
            <person name="Nichols A."/>
            <person name="Cepeda A.J."/>
            <person name="Yan W."/>
            <person name="Fan B."/>
            <person name="Jiang Y."/>
            <person name="Adhikari A."/>
            <person name="Zheng C.-J."/>
            <person name="Schuster L."/>
            <person name="Cowan T.M."/>
            <person name="Smanski M.J."/>
            <person name="Chevrette M.G."/>
            <person name="De Carvalho L.P.S."/>
            <person name="Shen B."/>
        </authorList>
    </citation>
    <scope>NUCLEOTIDE SEQUENCE [LARGE SCALE GENOMIC DNA]</scope>
    <source>
        <strain evidence="7 8">NPDC020568</strain>
    </source>
</reference>
<keyword evidence="3" id="KW-0378">Hydrolase</keyword>
<dbReference type="InterPro" id="IPR000675">
    <property type="entry name" value="Cutinase/axe"/>
</dbReference>